<dbReference type="AlphaFoldDB" id="A0A502E021"/>
<dbReference type="CDD" id="cd05233">
    <property type="entry name" value="SDR_c"/>
    <property type="match status" value="1"/>
</dbReference>
<dbReference type="RefSeq" id="WP_140839395.1">
    <property type="nucleotide sequence ID" value="NZ_RCZI01000001.1"/>
</dbReference>
<accession>A0A502E021</accession>
<protein>
    <submittedName>
        <fullName evidence="3">SDR family oxidoreductase</fullName>
    </submittedName>
</protein>
<comment type="caution">
    <text evidence="3">The sequence shown here is derived from an EMBL/GenBank/DDBJ whole genome shotgun (WGS) entry which is preliminary data.</text>
</comment>
<dbReference type="PANTHER" id="PTHR42879:SF2">
    <property type="entry name" value="3-OXOACYL-[ACYL-CARRIER-PROTEIN] REDUCTASE FABG"/>
    <property type="match status" value="1"/>
</dbReference>
<dbReference type="Proteomes" id="UP000319212">
    <property type="component" value="Unassembled WGS sequence"/>
</dbReference>
<dbReference type="InterPro" id="IPR002347">
    <property type="entry name" value="SDR_fam"/>
</dbReference>
<dbReference type="Gene3D" id="3.40.50.720">
    <property type="entry name" value="NAD(P)-binding Rossmann-like Domain"/>
    <property type="match status" value="1"/>
</dbReference>
<organism evidence="3 4">
    <name type="scientific">Variovorax guangxiensis</name>
    <dbReference type="NCBI Taxonomy" id="1775474"/>
    <lineage>
        <taxon>Bacteria</taxon>
        <taxon>Pseudomonadati</taxon>
        <taxon>Pseudomonadota</taxon>
        <taxon>Betaproteobacteria</taxon>
        <taxon>Burkholderiales</taxon>
        <taxon>Comamonadaceae</taxon>
        <taxon>Variovorax</taxon>
    </lineage>
</organism>
<comment type="similarity">
    <text evidence="1 2">Belongs to the short-chain dehydrogenases/reductases (SDR) family.</text>
</comment>
<evidence type="ECO:0000313" key="3">
    <source>
        <dbReference type="EMBL" id="TPG30937.1"/>
    </source>
</evidence>
<reference evidence="3 4" key="1">
    <citation type="journal article" date="2019" name="Environ. Microbiol.">
        <title>Species interactions and distinct microbial communities in high Arctic permafrost affected cryosols are associated with the CH4 and CO2 gas fluxes.</title>
        <authorList>
            <person name="Altshuler I."/>
            <person name="Hamel J."/>
            <person name="Turney S."/>
            <person name="Magnuson E."/>
            <person name="Levesque R."/>
            <person name="Greer C."/>
            <person name="Whyte L.G."/>
        </authorList>
    </citation>
    <scope>NUCLEOTIDE SEQUENCE [LARGE SCALE GENOMIC DNA]</scope>
    <source>
        <strain evidence="3 4">S06.C</strain>
    </source>
</reference>
<dbReference type="PANTHER" id="PTHR42879">
    <property type="entry name" value="3-OXOACYL-(ACYL-CARRIER-PROTEIN) REDUCTASE"/>
    <property type="match status" value="1"/>
</dbReference>
<evidence type="ECO:0000313" key="4">
    <source>
        <dbReference type="Proteomes" id="UP000319212"/>
    </source>
</evidence>
<dbReference type="SUPFAM" id="SSF51735">
    <property type="entry name" value="NAD(P)-binding Rossmann-fold domains"/>
    <property type="match status" value="1"/>
</dbReference>
<evidence type="ECO:0000256" key="2">
    <source>
        <dbReference type="RuleBase" id="RU000363"/>
    </source>
</evidence>
<dbReference type="Pfam" id="PF00106">
    <property type="entry name" value="adh_short"/>
    <property type="match status" value="1"/>
</dbReference>
<dbReference type="InterPro" id="IPR036291">
    <property type="entry name" value="NAD(P)-bd_dom_sf"/>
</dbReference>
<dbReference type="PRINTS" id="PR00081">
    <property type="entry name" value="GDHRDH"/>
</dbReference>
<proteinExistence type="inferred from homology"/>
<evidence type="ECO:0000256" key="1">
    <source>
        <dbReference type="ARBA" id="ARBA00006484"/>
    </source>
</evidence>
<gene>
    <name evidence="3" type="ORF">EAH82_05710</name>
</gene>
<name>A0A502E021_9BURK</name>
<dbReference type="InterPro" id="IPR050259">
    <property type="entry name" value="SDR"/>
</dbReference>
<sequence length="261" mass="27560">MTETKQPLDGQIAWVTGGGSGIGLAGAIDLAKAGCHVVISGREAAKLDAAIAEAEAKGAPRGRITAMALDVGDRPAVDAVAAAIEAQHGGVDILVNSAGVNFPKRFWSETDGDTFAKVININLNGATFCTLAVLKGMQARRRGTVINIASFAGWHQSYLTGPAYVASKAGLTAMTHNFNIEQCVHGLRATAVCPGEVATPILKKRPVEPSAEDKALMLQEEDMGRTIRFIAEMPPHVCINELVIAPVHNRIYIGGSELQRR</sequence>
<dbReference type="PRINTS" id="PR00080">
    <property type="entry name" value="SDRFAMILY"/>
</dbReference>
<dbReference type="OrthoDB" id="9810734at2"/>
<dbReference type="EMBL" id="RCZI01000001">
    <property type="protein sequence ID" value="TPG30937.1"/>
    <property type="molecule type" value="Genomic_DNA"/>
</dbReference>